<dbReference type="EMBL" id="CP000155">
    <property type="protein sequence ID" value="ABC32166.1"/>
    <property type="molecule type" value="Genomic_DNA"/>
</dbReference>
<evidence type="ECO:0000313" key="2">
    <source>
        <dbReference type="Proteomes" id="UP000000238"/>
    </source>
</evidence>
<dbReference type="Proteomes" id="UP000000238">
    <property type="component" value="Chromosome"/>
</dbReference>
<protein>
    <submittedName>
        <fullName evidence="1">Uncharacterized protein</fullName>
    </submittedName>
</protein>
<dbReference type="HOGENOM" id="CLU_2716794_0_0_6"/>
<accession>Q2SB08</accession>
<gene>
    <name evidence="1" type="ordered locus">HCH_05504</name>
</gene>
<sequence>MYSNQLAEGFAANQAAYLKQRLDRRLGHDRTQIRVDQNDLIVVLERSDLIRIAAGDIPTRIGELRVKAKLTG</sequence>
<organism evidence="1 2">
    <name type="scientific">Hahella chejuensis (strain KCTC 2396)</name>
    <dbReference type="NCBI Taxonomy" id="349521"/>
    <lineage>
        <taxon>Bacteria</taxon>
        <taxon>Pseudomonadati</taxon>
        <taxon>Pseudomonadota</taxon>
        <taxon>Gammaproteobacteria</taxon>
        <taxon>Oceanospirillales</taxon>
        <taxon>Hahellaceae</taxon>
        <taxon>Hahella</taxon>
    </lineage>
</organism>
<proteinExistence type="predicted"/>
<dbReference type="OrthoDB" id="9869346at2"/>
<evidence type="ECO:0000313" key="1">
    <source>
        <dbReference type="EMBL" id="ABC32166.1"/>
    </source>
</evidence>
<dbReference type="RefSeq" id="WP_011399229.1">
    <property type="nucleotide sequence ID" value="NC_007645.1"/>
</dbReference>
<dbReference type="KEGG" id="hch:HCH_05504"/>
<dbReference type="AlphaFoldDB" id="Q2SB08"/>
<keyword evidence="2" id="KW-1185">Reference proteome</keyword>
<reference evidence="1 2" key="1">
    <citation type="journal article" date="2005" name="Nucleic Acids Res.">
        <title>Genomic blueprint of Hahella chejuensis, a marine microbe producing an algicidal agent.</title>
        <authorList>
            <person name="Jeong H."/>
            <person name="Yim J.H."/>
            <person name="Lee C."/>
            <person name="Choi S.-H."/>
            <person name="Park Y.K."/>
            <person name="Yoon S.H."/>
            <person name="Hur C.-G."/>
            <person name="Kang H.-Y."/>
            <person name="Kim D."/>
            <person name="Lee H.H."/>
            <person name="Park K.H."/>
            <person name="Park S.-H."/>
            <person name="Park H.-S."/>
            <person name="Lee H.K."/>
            <person name="Oh T.K."/>
            <person name="Kim J.F."/>
        </authorList>
    </citation>
    <scope>NUCLEOTIDE SEQUENCE [LARGE SCALE GENOMIC DNA]</scope>
    <source>
        <strain evidence="1 2">KCTC 2396</strain>
    </source>
</reference>
<name>Q2SB08_HAHCH</name>